<dbReference type="AlphaFoldDB" id="A0A8J6E3Y2"/>
<dbReference type="SUPFAM" id="SSF48371">
    <property type="entry name" value="ARM repeat"/>
    <property type="match status" value="1"/>
</dbReference>
<dbReference type="InterPro" id="IPR016024">
    <property type="entry name" value="ARM-type_fold"/>
</dbReference>
<keyword evidence="3" id="KW-1185">Reference proteome</keyword>
<dbReference type="Gene3D" id="1.25.10.10">
    <property type="entry name" value="Leucine-rich Repeat Variant"/>
    <property type="match status" value="1"/>
</dbReference>
<dbReference type="EMBL" id="JAHDYR010000020">
    <property type="protein sequence ID" value="KAG9393772.1"/>
    <property type="molecule type" value="Genomic_DNA"/>
</dbReference>
<evidence type="ECO:0000256" key="1">
    <source>
        <dbReference type="SAM" id="SignalP"/>
    </source>
</evidence>
<dbReference type="InterPro" id="IPR011989">
    <property type="entry name" value="ARM-like"/>
</dbReference>
<name>A0A8J6E3Y2_9EUKA</name>
<proteinExistence type="predicted"/>
<gene>
    <name evidence="2" type="ORF">J8273_4635</name>
</gene>
<feature type="chain" id="PRO_5035291790" evidence="1">
    <location>
        <begin position="27"/>
        <end position="273"/>
    </location>
</feature>
<organism evidence="2 3">
    <name type="scientific">Carpediemonas membranifera</name>
    <dbReference type="NCBI Taxonomy" id="201153"/>
    <lineage>
        <taxon>Eukaryota</taxon>
        <taxon>Metamonada</taxon>
        <taxon>Carpediemonas-like organisms</taxon>
        <taxon>Carpediemonas</taxon>
    </lineage>
</organism>
<sequence>MAVLSRLRGAGLLVLLLDDLIKYSCGEQRQILLETPDFVRLLIKHGKGADLDRTLTILQALCTESKGKLFFSQHNGVKLCLGALGKIKRDNLVRSVPARTMLALAVLRNATSHAHVVQTLSRHHTALDVLVALLGMPLPVATVRTLLGIVYNVSARPIGLRAIAERGASEVLAAIVANSSSDSNQAHAAVVLYAVLSTQSDPATARVLVSNLFTLASIRESVRPTAVRDTALAIDLGLVENPAPRSESVPLVEPRLARDAEPMLRAHTSLGFR</sequence>
<evidence type="ECO:0000313" key="2">
    <source>
        <dbReference type="EMBL" id="KAG9393772.1"/>
    </source>
</evidence>
<dbReference type="Proteomes" id="UP000717585">
    <property type="component" value="Unassembled WGS sequence"/>
</dbReference>
<accession>A0A8J6E3Y2</accession>
<keyword evidence="1" id="KW-0732">Signal</keyword>
<evidence type="ECO:0000313" key="3">
    <source>
        <dbReference type="Proteomes" id="UP000717585"/>
    </source>
</evidence>
<protein>
    <submittedName>
        <fullName evidence="2">Uncharacterized protein</fullName>
    </submittedName>
</protein>
<reference evidence="2" key="1">
    <citation type="submission" date="2021-05" db="EMBL/GenBank/DDBJ databases">
        <title>A free-living protist that lacks canonical eukaryotic 1 DNA replication and segregation systems.</title>
        <authorList>
            <person name="Salas-Leiva D.E."/>
            <person name="Tromer E.C."/>
            <person name="Curtis B.A."/>
            <person name="Jerlstrom-Hultqvist J."/>
            <person name="Kolisko M."/>
            <person name="Yi Z."/>
            <person name="Salas-Leiva J.S."/>
            <person name="Gallot-Lavallee L."/>
            <person name="Kops G.J.P.L."/>
            <person name="Archibald J.M."/>
            <person name="Simpson A.G.B."/>
            <person name="Roger A.J."/>
        </authorList>
    </citation>
    <scope>NUCLEOTIDE SEQUENCE</scope>
    <source>
        <strain evidence="2">BICM</strain>
    </source>
</reference>
<feature type="signal peptide" evidence="1">
    <location>
        <begin position="1"/>
        <end position="26"/>
    </location>
</feature>
<comment type="caution">
    <text evidence="2">The sequence shown here is derived from an EMBL/GenBank/DDBJ whole genome shotgun (WGS) entry which is preliminary data.</text>
</comment>